<dbReference type="AlphaFoldDB" id="A0A437PTK3"/>
<gene>
    <name evidence="1" type="ORF">EOJ36_04075</name>
</gene>
<proteinExistence type="predicted"/>
<evidence type="ECO:0000313" key="2">
    <source>
        <dbReference type="Proteomes" id="UP000282832"/>
    </source>
</evidence>
<keyword evidence="2" id="KW-1185">Reference proteome</keyword>
<dbReference type="RefSeq" id="WP_127802757.1">
    <property type="nucleotide sequence ID" value="NZ_SACY01000002.1"/>
</dbReference>
<evidence type="ECO:0000313" key="1">
    <source>
        <dbReference type="EMBL" id="RVU25603.1"/>
    </source>
</evidence>
<reference evidence="1 2" key="1">
    <citation type="submission" date="2019-01" db="EMBL/GenBank/DDBJ databases">
        <authorList>
            <person name="Chen W.-M."/>
        </authorList>
    </citation>
    <scope>NUCLEOTIDE SEQUENCE [LARGE SCALE GENOMIC DNA]</scope>
    <source>
        <strain evidence="1 2">FSY-15</strain>
    </source>
</reference>
<protein>
    <submittedName>
        <fullName evidence="1">Uncharacterized protein</fullName>
    </submittedName>
</protein>
<dbReference type="Proteomes" id="UP000282832">
    <property type="component" value="Unassembled WGS sequence"/>
</dbReference>
<comment type="caution">
    <text evidence="1">The sequence shown here is derived from an EMBL/GenBank/DDBJ whole genome shotgun (WGS) entry which is preliminary data.</text>
</comment>
<dbReference type="EMBL" id="SACY01000002">
    <property type="protein sequence ID" value="RVU25603.1"/>
    <property type="molecule type" value="Genomic_DNA"/>
</dbReference>
<dbReference type="OrthoDB" id="9810122at2"/>
<organism evidence="1 2">
    <name type="scientific">Sandaracinomonas limnophila</name>
    <dbReference type="NCBI Taxonomy" id="1862386"/>
    <lineage>
        <taxon>Bacteria</taxon>
        <taxon>Pseudomonadati</taxon>
        <taxon>Bacteroidota</taxon>
        <taxon>Cytophagia</taxon>
        <taxon>Cytophagales</taxon>
        <taxon>Flectobacillaceae</taxon>
        <taxon>Sandaracinomonas</taxon>
    </lineage>
</organism>
<accession>A0A437PTK3</accession>
<sequence>MKNRIIQIVQRLFRILFNRIFKENIEQLIYNQGVINAKLLKMNLNNISKLSEAEFKVFSQWGDDGIIQYLINKLKIETKTFIEFGVENYLESNTRFLLLNDNWTGLIIDGSQSNIDYIQNDTIYWKHDITAVKHFINTGNINDILTQNGFIGDVGILHIDIDGNDYWIWKAIEVINPEIVIMEYNSILGCERALTIPYDPNFVRGNVHFSNLFAGSSLLSLYDLALEKGYEFVGCNSAGNNAYFIRADINKSQIQALDCKGGYIMSKFRESRNSDGSLNYNSFADRQKILKDMQFFNTRTNQIEIF</sequence>
<name>A0A437PTK3_9BACT</name>